<name>A0A8J6EKC7_ELECQ</name>
<organism evidence="2 3">
    <name type="scientific">Eleutherodactylus coqui</name>
    <name type="common">Puerto Rican coqui</name>
    <dbReference type="NCBI Taxonomy" id="57060"/>
    <lineage>
        <taxon>Eukaryota</taxon>
        <taxon>Metazoa</taxon>
        <taxon>Chordata</taxon>
        <taxon>Craniata</taxon>
        <taxon>Vertebrata</taxon>
        <taxon>Euteleostomi</taxon>
        <taxon>Amphibia</taxon>
        <taxon>Batrachia</taxon>
        <taxon>Anura</taxon>
        <taxon>Neobatrachia</taxon>
        <taxon>Hyloidea</taxon>
        <taxon>Eleutherodactylidae</taxon>
        <taxon>Eleutherodactylinae</taxon>
        <taxon>Eleutherodactylus</taxon>
        <taxon>Eleutherodactylus</taxon>
    </lineage>
</organism>
<reference evidence="2" key="1">
    <citation type="thesis" date="2020" institute="ProQuest LLC" country="789 East Eisenhower Parkway, Ann Arbor, MI, USA">
        <title>Comparative Genomics and Chromosome Evolution.</title>
        <authorList>
            <person name="Mudd A.B."/>
        </authorList>
    </citation>
    <scope>NUCLEOTIDE SEQUENCE</scope>
    <source>
        <strain evidence="2">HN-11 Male</strain>
        <tissue evidence="2">Kidney and liver</tissue>
    </source>
</reference>
<keyword evidence="3" id="KW-1185">Reference proteome</keyword>
<proteinExistence type="predicted"/>
<dbReference type="Proteomes" id="UP000770717">
    <property type="component" value="Unassembled WGS sequence"/>
</dbReference>
<protein>
    <submittedName>
        <fullName evidence="2">Uncharacterized protein</fullName>
    </submittedName>
</protein>
<comment type="caution">
    <text evidence="2">The sequence shown here is derived from an EMBL/GenBank/DDBJ whole genome shotgun (WGS) entry which is preliminary data.</text>
</comment>
<evidence type="ECO:0000313" key="2">
    <source>
        <dbReference type="EMBL" id="KAG9470814.1"/>
    </source>
</evidence>
<dbReference type="AlphaFoldDB" id="A0A8J6EKC7"/>
<evidence type="ECO:0000313" key="3">
    <source>
        <dbReference type="Proteomes" id="UP000770717"/>
    </source>
</evidence>
<dbReference type="EMBL" id="WNTK01000219">
    <property type="protein sequence ID" value="KAG9470814.1"/>
    <property type="molecule type" value="Genomic_DNA"/>
</dbReference>
<sequence>MKHTKGCLDGPHNTPRGKGEPFHLGLSQEAGKMKGYFRKPVHKSSFAYNVVALENYNIFCYLYMHFQVVTKDYHFIYCHMLLQIAVTQPQDLL</sequence>
<gene>
    <name evidence="2" type="ORF">GDO78_016665</name>
</gene>
<evidence type="ECO:0000256" key="1">
    <source>
        <dbReference type="SAM" id="MobiDB-lite"/>
    </source>
</evidence>
<feature type="region of interest" description="Disordered" evidence="1">
    <location>
        <begin position="1"/>
        <end position="22"/>
    </location>
</feature>
<accession>A0A8J6EKC7</accession>